<name>A0A392PLW9_9FABA</name>
<evidence type="ECO:0000313" key="1">
    <source>
        <dbReference type="EMBL" id="MCI13091.1"/>
    </source>
</evidence>
<keyword evidence="2" id="KW-1185">Reference proteome</keyword>
<protein>
    <submittedName>
        <fullName evidence="1">Uncharacterized protein</fullName>
    </submittedName>
</protein>
<proteinExistence type="predicted"/>
<sequence>MVFTLSRCSAGSAQSGCCAWLRKAAPGRNEQCQDEENIPDSCAWRRTLFTGWTFIDFC</sequence>
<accession>A0A392PLW9</accession>
<dbReference type="AlphaFoldDB" id="A0A392PLW9"/>
<comment type="caution">
    <text evidence="1">The sequence shown here is derived from an EMBL/GenBank/DDBJ whole genome shotgun (WGS) entry which is preliminary data.</text>
</comment>
<dbReference type="Proteomes" id="UP000265520">
    <property type="component" value="Unassembled WGS sequence"/>
</dbReference>
<dbReference type="EMBL" id="LXQA010086844">
    <property type="protein sequence ID" value="MCI13091.1"/>
    <property type="molecule type" value="Genomic_DNA"/>
</dbReference>
<reference evidence="1 2" key="1">
    <citation type="journal article" date="2018" name="Front. Plant Sci.">
        <title>Red Clover (Trifolium pratense) and Zigzag Clover (T. medium) - A Picture of Genomic Similarities and Differences.</title>
        <authorList>
            <person name="Dluhosova J."/>
            <person name="Istvanek J."/>
            <person name="Nedelnik J."/>
            <person name="Repkova J."/>
        </authorList>
    </citation>
    <scope>NUCLEOTIDE SEQUENCE [LARGE SCALE GENOMIC DNA]</scope>
    <source>
        <strain evidence="2">cv. 10/8</strain>
        <tissue evidence="1">Leaf</tissue>
    </source>
</reference>
<organism evidence="1 2">
    <name type="scientific">Trifolium medium</name>
    <dbReference type="NCBI Taxonomy" id="97028"/>
    <lineage>
        <taxon>Eukaryota</taxon>
        <taxon>Viridiplantae</taxon>
        <taxon>Streptophyta</taxon>
        <taxon>Embryophyta</taxon>
        <taxon>Tracheophyta</taxon>
        <taxon>Spermatophyta</taxon>
        <taxon>Magnoliopsida</taxon>
        <taxon>eudicotyledons</taxon>
        <taxon>Gunneridae</taxon>
        <taxon>Pentapetalae</taxon>
        <taxon>rosids</taxon>
        <taxon>fabids</taxon>
        <taxon>Fabales</taxon>
        <taxon>Fabaceae</taxon>
        <taxon>Papilionoideae</taxon>
        <taxon>50 kb inversion clade</taxon>
        <taxon>NPAAA clade</taxon>
        <taxon>Hologalegina</taxon>
        <taxon>IRL clade</taxon>
        <taxon>Trifolieae</taxon>
        <taxon>Trifolium</taxon>
    </lineage>
</organism>
<evidence type="ECO:0000313" key="2">
    <source>
        <dbReference type="Proteomes" id="UP000265520"/>
    </source>
</evidence>